<accession>M7BMD5</accession>
<reference evidence="4" key="1">
    <citation type="journal article" date="2013" name="Nat. Genet.">
        <title>The draft genomes of soft-shell turtle and green sea turtle yield insights into the development and evolution of the turtle-specific body plan.</title>
        <authorList>
            <person name="Wang Z."/>
            <person name="Pascual-Anaya J."/>
            <person name="Zadissa A."/>
            <person name="Li W."/>
            <person name="Niimura Y."/>
            <person name="Huang Z."/>
            <person name="Li C."/>
            <person name="White S."/>
            <person name="Xiong Z."/>
            <person name="Fang D."/>
            <person name="Wang B."/>
            <person name="Ming Y."/>
            <person name="Chen Y."/>
            <person name="Zheng Y."/>
            <person name="Kuraku S."/>
            <person name="Pignatelli M."/>
            <person name="Herrero J."/>
            <person name="Beal K."/>
            <person name="Nozawa M."/>
            <person name="Li Q."/>
            <person name="Wang J."/>
            <person name="Zhang H."/>
            <person name="Yu L."/>
            <person name="Shigenobu S."/>
            <person name="Wang J."/>
            <person name="Liu J."/>
            <person name="Flicek P."/>
            <person name="Searle S."/>
            <person name="Wang J."/>
            <person name="Kuratani S."/>
            <person name="Yin Y."/>
            <person name="Aken B."/>
            <person name="Zhang G."/>
            <person name="Irie N."/>
        </authorList>
    </citation>
    <scope>NUCLEOTIDE SEQUENCE [LARGE SCALE GENOMIC DNA]</scope>
</reference>
<dbReference type="FunFam" id="1.10.10.60:FF:000032">
    <property type="entry name" value="Zinc finger and SCAN domain-containing 20"/>
    <property type="match status" value="1"/>
</dbReference>
<dbReference type="PANTHER" id="PTHR47595">
    <property type="entry name" value="HEAT SHOCK 70 KDA PROTEIN 14"/>
    <property type="match status" value="1"/>
</dbReference>
<feature type="compositionally biased region" description="Pro residues" evidence="1">
    <location>
        <begin position="282"/>
        <end position="294"/>
    </location>
</feature>
<evidence type="ECO:0000313" key="4">
    <source>
        <dbReference type="Proteomes" id="UP000031443"/>
    </source>
</evidence>
<sequence>MESQNRKKAPAWTEREVLDLIAVWGDESVLSELHSKRQNAKIFEKISKGMMDRGYNRDPQQCCMKLKELRQAYQKIQEANTCSGSEPQTCRFYDELHATLGGAPTTTPQLYVDSCKGISRNRDEEDDEDGEVEDSVHQASGETVILNSEELFITLESIPSQPGLLDLEGREGTSAANVSMLPLASPSQRLAQVRRRKKRTRNEMFSELMQSTQTERTQQNAWRQTMAESRKAQNEHEDRWLEQQERWRQRDERRQDAMLRLLEDQTDMLRRMVEMQERHRPPLQPLCNCPPPQASSPRRPRTLGGEGAWQLQAPNQSTPEDCPSNRRLTFNKF</sequence>
<organism evidence="3 4">
    <name type="scientific">Chelonia mydas</name>
    <name type="common">Green sea-turtle</name>
    <name type="synonym">Chelonia agassizi</name>
    <dbReference type="NCBI Taxonomy" id="8469"/>
    <lineage>
        <taxon>Eukaryota</taxon>
        <taxon>Metazoa</taxon>
        <taxon>Chordata</taxon>
        <taxon>Craniata</taxon>
        <taxon>Vertebrata</taxon>
        <taxon>Euteleostomi</taxon>
        <taxon>Archelosauria</taxon>
        <taxon>Testudinata</taxon>
        <taxon>Testudines</taxon>
        <taxon>Cryptodira</taxon>
        <taxon>Durocryptodira</taxon>
        <taxon>Americhelydia</taxon>
        <taxon>Chelonioidea</taxon>
        <taxon>Cheloniidae</taxon>
        <taxon>Chelonia</taxon>
    </lineage>
</organism>
<evidence type="ECO:0000259" key="2">
    <source>
        <dbReference type="Pfam" id="PF13837"/>
    </source>
</evidence>
<keyword evidence="4" id="KW-1185">Reference proteome</keyword>
<dbReference type="Pfam" id="PF13837">
    <property type="entry name" value="Myb_DNA-bind_4"/>
    <property type="match status" value="1"/>
</dbReference>
<dbReference type="EMBL" id="KB523583">
    <property type="protein sequence ID" value="EMP36875.1"/>
    <property type="molecule type" value="Genomic_DNA"/>
</dbReference>
<gene>
    <name evidence="3" type="ORF">UY3_05959</name>
</gene>
<evidence type="ECO:0000256" key="1">
    <source>
        <dbReference type="SAM" id="MobiDB-lite"/>
    </source>
</evidence>
<dbReference type="Proteomes" id="UP000031443">
    <property type="component" value="Unassembled WGS sequence"/>
</dbReference>
<dbReference type="AlphaFoldDB" id="M7BMD5"/>
<dbReference type="PANTHER" id="PTHR47595:SF1">
    <property type="entry name" value="MYB_SANT-LIKE DNA-BINDING DOMAIN-CONTAINING PROTEIN"/>
    <property type="match status" value="1"/>
</dbReference>
<feature type="region of interest" description="Disordered" evidence="1">
    <location>
        <begin position="278"/>
        <end position="333"/>
    </location>
</feature>
<feature type="domain" description="Myb/SANT-like DNA-binding" evidence="2">
    <location>
        <begin position="11"/>
        <end position="98"/>
    </location>
</feature>
<evidence type="ECO:0000313" key="3">
    <source>
        <dbReference type="EMBL" id="EMP36875.1"/>
    </source>
</evidence>
<protein>
    <recommendedName>
        <fullName evidence="2">Myb/SANT-like DNA-binding domain-containing protein</fullName>
    </recommendedName>
</protein>
<dbReference type="InterPro" id="IPR044822">
    <property type="entry name" value="Myb_DNA-bind_4"/>
</dbReference>
<name>M7BMD5_CHEMY</name>
<dbReference type="Gene3D" id="1.10.10.60">
    <property type="entry name" value="Homeodomain-like"/>
    <property type="match status" value="1"/>
</dbReference>
<proteinExistence type="predicted"/>